<dbReference type="InterPro" id="IPR000315">
    <property type="entry name" value="Znf_B-box"/>
</dbReference>
<dbReference type="Gene3D" id="2.60.120.920">
    <property type="match status" value="1"/>
</dbReference>
<dbReference type="SUPFAM" id="SSF49899">
    <property type="entry name" value="Concanavalin A-like lectins/glucanases"/>
    <property type="match status" value="1"/>
</dbReference>
<dbReference type="InterPro" id="IPR003877">
    <property type="entry name" value="SPRY_dom"/>
</dbReference>
<dbReference type="Pfam" id="PF00643">
    <property type="entry name" value="zf-B_box"/>
    <property type="match status" value="1"/>
</dbReference>
<evidence type="ECO:0000259" key="6">
    <source>
        <dbReference type="PROSITE" id="PS50119"/>
    </source>
</evidence>
<evidence type="ECO:0000313" key="9">
    <source>
        <dbReference type="Proteomes" id="UP000694403"/>
    </source>
</evidence>
<dbReference type="Gene3D" id="3.30.160.60">
    <property type="entry name" value="Classic Zinc Finger"/>
    <property type="match status" value="1"/>
</dbReference>
<evidence type="ECO:0000256" key="4">
    <source>
        <dbReference type="PROSITE-ProRule" id="PRU00024"/>
    </source>
</evidence>
<reference evidence="8" key="1">
    <citation type="submission" date="2025-08" db="UniProtKB">
        <authorList>
            <consortium name="Ensembl"/>
        </authorList>
    </citation>
    <scope>IDENTIFICATION</scope>
</reference>
<dbReference type="InterPro" id="IPR013320">
    <property type="entry name" value="ConA-like_dom_sf"/>
</dbReference>
<dbReference type="Pfam" id="PF15227">
    <property type="entry name" value="zf-C3HC4_4"/>
    <property type="match status" value="1"/>
</dbReference>
<dbReference type="PRINTS" id="PR01407">
    <property type="entry name" value="BUTYPHLNCDUF"/>
</dbReference>
<dbReference type="PROSITE" id="PS50089">
    <property type="entry name" value="ZF_RING_2"/>
    <property type="match status" value="1"/>
</dbReference>
<dbReference type="InterPro" id="IPR050143">
    <property type="entry name" value="TRIM/RBCC"/>
</dbReference>
<dbReference type="InterPro" id="IPR001841">
    <property type="entry name" value="Znf_RING"/>
</dbReference>
<dbReference type="CDD" id="cd12888">
    <property type="entry name" value="SPRY_PRY_TRIM7_like"/>
    <property type="match status" value="1"/>
</dbReference>
<dbReference type="InterPro" id="IPR043136">
    <property type="entry name" value="B30.2/SPRY_sf"/>
</dbReference>
<dbReference type="AlphaFoldDB" id="A0A8C3SZ20"/>
<dbReference type="SUPFAM" id="SSF57850">
    <property type="entry name" value="RING/U-box"/>
    <property type="match status" value="1"/>
</dbReference>
<dbReference type="Proteomes" id="UP000694403">
    <property type="component" value="Unplaced"/>
</dbReference>
<sequence>MLSGSMATVEKLQEEASCSICLEYFQDPVSVHCGHNFCRACITRCWGELATNFSCPQCRQTAQQRNFRLNRELANMVELVKQLKLPPTKEPEAERVCEKHREPLKLFCVEEQQLICLVCRESWAHGAHAAVPIEEAAQKYKVGNLSLSPVKKERQRIGFEFQQLRQFLEEQERLLLARLEELDRIMKWQKETVTRFPMEISHLNSLISELEGKCQQPASDFLQFSLSRCEMFQQPTGISPVLEKRLSDFSQQTIALKETLRKFKGTKRGGRRRIELCLSNVTLDPDTAHPQLVLSADGKAVRRGHEQQDLPDNPERFNSVLSVLGREGFASGRRYWEVEVGVGGIWSVGVARESVRRKGRMSNYPEQEIWAVGHWGGQYRAYTSCETILPLPMIPRRIRVAVDYEAGRVAFFDVDNKFLIFIFPPASFTGERLFPFFLAGSPLRLCP</sequence>
<dbReference type="InterPro" id="IPR006574">
    <property type="entry name" value="PRY"/>
</dbReference>
<reference evidence="8" key="2">
    <citation type="submission" date="2025-09" db="UniProtKB">
        <authorList>
            <consortium name="Ensembl"/>
        </authorList>
    </citation>
    <scope>IDENTIFICATION</scope>
</reference>
<dbReference type="PANTHER" id="PTHR24103">
    <property type="entry name" value="E3 UBIQUITIN-PROTEIN LIGASE TRIM"/>
    <property type="match status" value="1"/>
</dbReference>
<dbReference type="Pfam" id="PF13765">
    <property type="entry name" value="PRY"/>
    <property type="match status" value="1"/>
</dbReference>
<keyword evidence="1" id="KW-0479">Metal-binding</keyword>
<evidence type="ECO:0000313" key="8">
    <source>
        <dbReference type="Ensembl" id="ENSCSRP00000020462.1"/>
    </source>
</evidence>
<keyword evidence="3" id="KW-0862">Zinc</keyword>
<dbReference type="PROSITE" id="PS00518">
    <property type="entry name" value="ZF_RING_1"/>
    <property type="match status" value="1"/>
</dbReference>
<dbReference type="CDD" id="cd19762">
    <property type="entry name" value="Bbox2_TRIM7-like"/>
    <property type="match status" value="1"/>
</dbReference>
<evidence type="ECO:0000256" key="2">
    <source>
        <dbReference type="ARBA" id="ARBA00022771"/>
    </source>
</evidence>
<organism evidence="8 9">
    <name type="scientific">Chelydra serpentina</name>
    <name type="common">Snapping turtle</name>
    <name type="synonym">Testudo serpentina</name>
    <dbReference type="NCBI Taxonomy" id="8475"/>
    <lineage>
        <taxon>Eukaryota</taxon>
        <taxon>Metazoa</taxon>
        <taxon>Chordata</taxon>
        <taxon>Craniata</taxon>
        <taxon>Vertebrata</taxon>
        <taxon>Euteleostomi</taxon>
        <taxon>Archelosauria</taxon>
        <taxon>Testudinata</taxon>
        <taxon>Testudines</taxon>
        <taxon>Cryptodira</taxon>
        <taxon>Durocryptodira</taxon>
        <taxon>Americhelydia</taxon>
        <taxon>Chelydroidea</taxon>
        <taxon>Chelydridae</taxon>
        <taxon>Chelydra</taxon>
    </lineage>
</organism>
<dbReference type="Pfam" id="PF00622">
    <property type="entry name" value="SPRY"/>
    <property type="match status" value="1"/>
</dbReference>
<name>A0A8C3SZ20_CHESE</name>
<dbReference type="InterPro" id="IPR013083">
    <property type="entry name" value="Znf_RING/FYVE/PHD"/>
</dbReference>
<dbReference type="Gene3D" id="3.30.40.10">
    <property type="entry name" value="Zinc/RING finger domain, C3HC4 (zinc finger)"/>
    <property type="match status" value="1"/>
</dbReference>
<proteinExistence type="predicted"/>
<feature type="domain" description="RING-type" evidence="5">
    <location>
        <begin position="18"/>
        <end position="59"/>
    </location>
</feature>
<dbReference type="GO" id="GO:0008270">
    <property type="term" value="F:zinc ion binding"/>
    <property type="evidence" value="ECO:0007669"/>
    <property type="project" value="UniProtKB-KW"/>
</dbReference>
<evidence type="ECO:0000259" key="5">
    <source>
        <dbReference type="PROSITE" id="PS50089"/>
    </source>
</evidence>
<dbReference type="InterPro" id="IPR001870">
    <property type="entry name" value="B30.2/SPRY"/>
</dbReference>
<keyword evidence="2 4" id="KW-0863">Zinc-finger</keyword>
<dbReference type="InterPro" id="IPR017907">
    <property type="entry name" value="Znf_RING_CS"/>
</dbReference>
<evidence type="ECO:0000256" key="1">
    <source>
        <dbReference type="ARBA" id="ARBA00022723"/>
    </source>
</evidence>
<dbReference type="PROSITE" id="PS50119">
    <property type="entry name" value="ZF_BBOX"/>
    <property type="match status" value="1"/>
</dbReference>
<dbReference type="Ensembl" id="ENSCSRT00000021371.1">
    <property type="protein sequence ID" value="ENSCSRP00000020462.1"/>
    <property type="gene ID" value="ENSCSRG00000015517.1"/>
</dbReference>
<dbReference type="SUPFAM" id="SSF57845">
    <property type="entry name" value="B-box zinc-binding domain"/>
    <property type="match status" value="1"/>
</dbReference>
<keyword evidence="9" id="KW-1185">Reference proteome</keyword>
<dbReference type="InterPro" id="IPR003879">
    <property type="entry name" value="Butyrophylin_SPRY"/>
</dbReference>
<dbReference type="CDD" id="cd16594">
    <property type="entry name" value="RING-HC_TRIM7-like_C-IV"/>
    <property type="match status" value="1"/>
</dbReference>
<feature type="domain" description="B30.2/SPRY" evidence="7">
    <location>
        <begin position="261"/>
        <end position="447"/>
    </location>
</feature>
<evidence type="ECO:0000256" key="3">
    <source>
        <dbReference type="ARBA" id="ARBA00022833"/>
    </source>
</evidence>
<dbReference type="SMART" id="SM00336">
    <property type="entry name" value="BBOX"/>
    <property type="match status" value="1"/>
</dbReference>
<accession>A0A8C3SZ20</accession>
<dbReference type="SMART" id="SM00589">
    <property type="entry name" value="PRY"/>
    <property type="match status" value="1"/>
</dbReference>
<evidence type="ECO:0000259" key="7">
    <source>
        <dbReference type="PROSITE" id="PS50188"/>
    </source>
</evidence>
<dbReference type="FunFam" id="2.60.120.920:FF:000004">
    <property type="entry name" value="Butyrophilin subfamily 1 member A1"/>
    <property type="match status" value="1"/>
</dbReference>
<dbReference type="SMART" id="SM00184">
    <property type="entry name" value="RING"/>
    <property type="match status" value="1"/>
</dbReference>
<dbReference type="PROSITE" id="PS50188">
    <property type="entry name" value="B302_SPRY"/>
    <property type="match status" value="1"/>
</dbReference>
<feature type="domain" description="B box-type" evidence="6">
    <location>
        <begin position="92"/>
        <end position="133"/>
    </location>
</feature>
<dbReference type="SMART" id="SM00449">
    <property type="entry name" value="SPRY"/>
    <property type="match status" value="1"/>
</dbReference>
<protein>
    <submittedName>
        <fullName evidence="8">Uncharacterized protein</fullName>
    </submittedName>
</protein>